<evidence type="ECO:0000313" key="16">
    <source>
        <dbReference type="Proteomes" id="UP000092716"/>
    </source>
</evidence>
<dbReference type="SUPFAM" id="SSF57850">
    <property type="entry name" value="RING/U-box"/>
    <property type="match status" value="1"/>
</dbReference>
<dbReference type="Pfam" id="PF00097">
    <property type="entry name" value="zf-C3HC4"/>
    <property type="match status" value="1"/>
</dbReference>
<comment type="catalytic activity">
    <reaction evidence="1">
        <text>S-ubiquitinyl-[E2 ubiquitin-conjugating enzyme]-L-cysteine + [acceptor protein]-L-lysine = [E2 ubiquitin-conjugating enzyme]-L-cysteine + N(6)-ubiquitinyl-[acceptor protein]-L-lysine.</text>
        <dbReference type="EC" id="2.3.2.27"/>
    </reaction>
</comment>
<protein>
    <recommendedName>
        <fullName evidence="4">RING-type E3 ubiquitin transferase</fullName>
        <ecNumber evidence="4">2.3.2.27</ecNumber>
    </recommendedName>
</protein>
<dbReference type="AlphaFoldDB" id="A0A1B1E2Q2"/>
<dbReference type="InterPro" id="IPR017907">
    <property type="entry name" value="Znf_RING_CS"/>
</dbReference>
<dbReference type="GO" id="GO:0008270">
    <property type="term" value="F:zinc ion binding"/>
    <property type="evidence" value="ECO:0007669"/>
    <property type="project" value="UniProtKB-KW"/>
</dbReference>
<sequence length="521" mass="59060">MNEKENEYDSLYDVIYDYDVNEEFLKGKDNNIQPAKPVLCDIKSKLIAKGERESLADVRSESAHPNDAINDENEENASPISSIGLSDKNGDCAGGDEMESQLTPQKNTPDNAKESEISSYNMGHFKEREDLSFLKSNTQHNDIDNDEGNNSKAVEREEIKIVNPEKGENHSLVGCSLSANGGDASANSASTHVVRISSCEKVNKETNLQRRILSTDWQSTYNSHDVTVGRNYNNVVNRKNTLGEYAPMEQVTREERPNTDEAKDGETHHNNDVMIKGSEVKEKYKKLRFEDDIYKENADGKAEEKNEQRTNEEEKNKLDEKSTINEENKNVEQSNDNNTSEEKNKTETNAKKNTTSENDGRSTFECNICFDDVRDPVVTKCGHLFCWLCLSAWIKKNNDCPVCKAEVSRENVIPLYGRGKNSTEHKYSNTEEPRPTPKRKESVRRNNGYSNNLGLRASFGVWVNPFSFGMSYTNMTEEPYFYESGGGDNRTQAETYQAEAASSFFFFLGFFLSLYILFYSS</sequence>
<dbReference type="GO" id="GO:0061630">
    <property type="term" value="F:ubiquitin protein ligase activity"/>
    <property type="evidence" value="ECO:0007669"/>
    <property type="project" value="UniProtKB-EC"/>
</dbReference>
<accession>A0A1B1E2Q2</accession>
<reference evidence="16" key="1">
    <citation type="submission" date="2016-06" db="EMBL/GenBank/DDBJ databases">
        <title>First high quality genome sequence of Plasmodium coatneyi using continuous long reads from single molecule, real-time sequencing.</title>
        <authorList>
            <person name="Chien J.-T."/>
            <person name="Pakala S.B."/>
            <person name="Geraldo J.A."/>
            <person name="Lapp S.A."/>
            <person name="Barnwell J.W."/>
            <person name="Kissinger J.C."/>
            <person name="Galinski M.R."/>
            <person name="Humphrey J.C."/>
        </authorList>
    </citation>
    <scope>NUCLEOTIDE SEQUENCE [LARGE SCALE GENOMIC DNA]</scope>
    <source>
        <strain evidence="16">Hackeri</strain>
    </source>
</reference>
<dbReference type="InterPro" id="IPR018957">
    <property type="entry name" value="Znf_C3HC4_RING-type"/>
</dbReference>
<keyword evidence="13" id="KW-1133">Transmembrane helix</keyword>
<evidence type="ECO:0000256" key="7">
    <source>
        <dbReference type="ARBA" id="ARBA00022771"/>
    </source>
</evidence>
<dbReference type="CDD" id="cd16745">
    <property type="entry name" value="RING-HC_AtRMA-like"/>
    <property type="match status" value="1"/>
</dbReference>
<evidence type="ECO:0000256" key="1">
    <source>
        <dbReference type="ARBA" id="ARBA00000900"/>
    </source>
</evidence>
<keyword evidence="16" id="KW-1185">Reference proteome</keyword>
<dbReference type="Gene3D" id="3.30.40.10">
    <property type="entry name" value="Zinc/RING finger domain, C3HC4 (zinc finger)"/>
    <property type="match status" value="1"/>
</dbReference>
<dbReference type="UniPathway" id="UPA00143"/>
<dbReference type="InterPro" id="IPR001841">
    <property type="entry name" value="Znf_RING"/>
</dbReference>
<dbReference type="PANTHER" id="PTHR12313">
    <property type="entry name" value="E3 UBIQUITIN-PROTEIN LIGASE RNF5-RELATED"/>
    <property type="match status" value="1"/>
</dbReference>
<evidence type="ECO:0000256" key="4">
    <source>
        <dbReference type="ARBA" id="ARBA00012483"/>
    </source>
</evidence>
<dbReference type="PROSITE" id="PS50089">
    <property type="entry name" value="ZF_RING_2"/>
    <property type="match status" value="1"/>
</dbReference>
<comment type="pathway">
    <text evidence="3">Protein modification; protein ubiquitination.</text>
</comment>
<dbReference type="PROSITE" id="PS00518">
    <property type="entry name" value="ZF_RING_1"/>
    <property type="match status" value="1"/>
</dbReference>
<keyword evidence="9" id="KW-0862">Zinc</keyword>
<feature type="compositionally biased region" description="Basic and acidic residues" evidence="12">
    <location>
        <begin position="298"/>
        <end position="330"/>
    </location>
</feature>
<evidence type="ECO:0000256" key="8">
    <source>
        <dbReference type="ARBA" id="ARBA00022786"/>
    </source>
</evidence>
<evidence type="ECO:0000256" key="12">
    <source>
        <dbReference type="SAM" id="MobiDB-lite"/>
    </source>
</evidence>
<keyword evidence="13" id="KW-0812">Transmembrane</keyword>
<feature type="compositionally biased region" description="Basic and acidic residues" evidence="12">
    <location>
        <begin position="340"/>
        <end position="350"/>
    </location>
</feature>
<keyword evidence="7 11" id="KW-0863">Zinc-finger</keyword>
<keyword evidence="6" id="KW-0479">Metal-binding</keyword>
<feature type="region of interest" description="Disordered" evidence="12">
    <location>
        <begin position="52"/>
        <end position="115"/>
    </location>
</feature>
<dbReference type="GO" id="GO:0006511">
    <property type="term" value="P:ubiquitin-dependent protein catabolic process"/>
    <property type="evidence" value="ECO:0007669"/>
    <property type="project" value="InterPro"/>
</dbReference>
<dbReference type="OrthoDB" id="10254945at2759"/>
<feature type="region of interest" description="Disordered" evidence="12">
    <location>
        <begin position="418"/>
        <end position="445"/>
    </location>
</feature>
<organism evidence="15 16">
    <name type="scientific">Plasmodium coatneyi</name>
    <dbReference type="NCBI Taxonomy" id="208452"/>
    <lineage>
        <taxon>Eukaryota</taxon>
        <taxon>Sar</taxon>
        <taxon>Alveolata</taxon>
        <taxon>Apicomplexa</taxon>
        <taxon>Aconoidasida</taxon>
        <taxon>Haemosporida</taxon>
        <taxon>Plasmodiidae</taxon>
        <taxon>Plasmodium</taxon>
    </lineage>
</organism>
<dbReference type="EC" id="2.3.2.27" evidence="4"/>
<dbReference type="RefSeq" id="XP_019915997.1">
    <property type="nucleotide sequence ID" value="XM_020060205.1"/>
</dbReference>
<dbReference type="InterPro" id="IPR013083">
    <property type="entry name" value="Znf_RING/FYVE/PHD"/>
</dbReference>
<dbReference type="VEuPathDB" id="PlasmoDB:PCOAH_00034110"/>
<dbReference type="GO" id="GO:0005783">
    <property type="term" value="C:endoplasmic reticulum"/>
    <property type="evidence" value="ECO:0007669"/>
    <property type="project" value="InterPro"/>
</dbReference>
<evidence type="ECO:0000313" key="15">
    <source>
        <dbReference type="EMBL" id="ANQ09302.1"/>
    </source>
</evidence>
<feature type="transmembrane region" description="Helical" evidence="13">
    <location>
        <begin position="500"/>
        <end position="519"/>
    </location>
</feature>
<dbReference type="Proteomes" id="UP000092716">
    <property type="component" value="Chromosome 11"/>
</dbReference>
<evidence type="ECO:0000256" key="2">
    <source>
        <dbReference type="ARBA" id="ARBA00004308"/>
    </source>
</evidence>
<evidence type="ECO:0000256" key="13">
    <source>
        <dbReference type="SAM" id="Phobius"/>
    </source>
</evidence>
<dbReference type="InterPro" id="IPR045103">
    <property type="entry name" value="RNF5/RNF185-like"/>
</dbReference>
<feature type="compositionally biased region" description="Basic and acidic residues" evidence="12">
    <location>
        <begin position="421"/>
        <end position="444"/>
    </location>
</feature>
<dbReference type="SMART" id="SM00184">
    <property type="entry name" value="RING"/>
    <property type="match status" value="1"/>
</dbReference>
<dbReference type="KEGG" id="pcot:PCOAH_00034110"/>
<keyword evidence="8" id="KW-0833">Ubl conjugation pathway</keyword>
<evidence type="ECO:0000256" key="6">
    <source>
        <dbReference type="ARBA" id="ARBA00022723"/>
    </source>
</evidence>
<evidence type="ECO:0000256" key="3">
    <source>
        <dbReference type="ARBA" id="ARBA00004906"/>
    </source>
</evidence>
<dbReference type="GeneID" id="30910142"/>
<dbReference type="GO" id="GO:0016567">
    <property type="term" value="P:protein ubiquitination"/>
    <property type="evidence" value="ECO:0007669"/>
    <property type="project" value="UniProtKB-UniPathway"/>
</dbReference>
<feature type="compositionally biased region" description="Basic and acidic residues" evidence="12">
    <location>
        <begin position="52"/>
        <end position="64"/>
    </location>
</feature>
<keyword evidence="5" id="KW-0808">Transferase</keyword>
<proteinExistence type="predicted"/>
<evidence type="ECO:0000256" key="9">
    <source>
        <dbReference type="ARBA" id="ARBA00022833"/>
    </source>
</evidence>
<evidence type="ECO:0000256" key="11">
    <source>
        <dbReference type="PROSITE-ProRule" id="PRU00175"/>
    </source>
</evidence>
<feature type="region of interest" description="Disordered" evidence="12">
    <location>
        <begin position="247"/>
        <end position="277"/>
    </location>
</feature>
<comment type="subcellular location">
    <subcellularLocation>
        <location evidence="2">Endomembrane system</location>
    </subcellularLocation>
</comment>
<feature type="compositionally biased region" description="Basic and acidic residues" evidence="12">
    <location>
        <begin position="251"/>
        <end position="271"/>
    </location>
</feature>
<evidence type="ECO:0000256" key="10">
    <source>
        <dbReference type="ARBA" id="ARBA00023136"/>
    </source>
</evidence>
<gene>
    <name evidence="15" type="ORF">PCOAH_00034110</name>
</gene>
<feature type="region of interest" description="Disordered" evidence="12">
    <location>
        <begin position="298"/>
        <end position="359"/>
    </location>
</feature>
<feature type="compositionally biased region" description="Polar residues" evidence="12">
    <location>
        <begin position="100"/>
        <end position="110"/>
    </location>
</feature>
<evidence type="ECO:0000259" key="14">
    <source>
        <dbReference type="PROSITE" id="PS50089"/>
    </source>
</evidence>
<dbReference type="EMBL" id="CP016249">
    <property type="protein sequence ID" value="ANQ09302.1"/>
    <property type="molecule type" value="Genomic_DNA"/>
</dbReference>
<name>A0A1B1E2Q2_9APIC</name>
<keyword evidence="10 13" id="KW-0472">Membrane</keyword>
<evidence type="ECO:0000256" key="5">
    <source>
        <dbReference type="ARBA" id="ARBA00022679"/>
    </source>
</evidence>
<feature type="domain" description="RING-type" evidence="14">
    <location>
        <begin position="366"/>
        <end position="404"/>
    </location>
</feature>